<evidence type="ECO:0000313" key="2">
    <source>
        <dbReference type="Proteomes" id="UP000192907"/>
    </source>
</evidence>
<dbReference type="EMBL" id="FWZT01000015">
    <property type="protein sequence ID" value="SMF48946.1"/>
    <property type="molecule type" value="Genomic_DNA"/>
</dbReference>
<dbReference type="AlphaFoldDB" id="A0A1Y6CDI9"/>
<dbReference type="Proteomes" id="UP000192907">
    <property type="component" value="Unassembled WGS sequence"/>
</dbReference>
<evidence type="ECO:0000313" key="1">
    <source>
        <dbReference type="EMBL" id="SMF48946.1"/>
    </source>
</evidence>
<keyword evidence="2" id="KW-1185">Reference proteome</keyword>
<proteinExistence type="predicted"/>
<organism evidence="1 2">
    <name type="scientific">Pseudobacteriovorax antillogorgiicola</name>
    <dbReference type="NCBI Taxonomy" id="1513793"/>
    <lineage>
        <taxon>Bacteria</taxon>
        <taxon>Pseudomonadati</taxon>
        <taxon>Bdellovibrionota</taxon>
        <taxon>Oligoflexia</taxon>
        <taxon>Oligoflexales</taxon>
        <taxon>Pseudobacteriovoracaceae</taxon>
        <taxon>Pseudobacteriovorax</taxon>
    </lineage>
</organism>
<name>A0A1Y6CDI9_9BACT</name>
<gene>
    <name evidence="1" type="ORF">SAMN06296036_11520</name>
</gene>
<accession>A0A1Y6CDI9</accession>
<protein>
    <submittedName>
        <fullName evidence="1">Uncharacterized protein</fullName>
    </submittedName>
</protein>
<dbReference type="RefSeq" id="WP_132319636.1">
    <property type="nucleotide sequence ID" value="NZ_FWZT01000015.1"/>
</dbReference>
<sequence>MGQKAIKEQRRFERRIMARLDVLGLKVLKILDFDEEKHFEWFALAQEVILMKPEVSLEDLYPSKIEDTYYDIVESSVRGGWEIDLDANYKRIASHDFDLEW</sequence>
<reference evidence="2" key="1">
    <citation type="submission" date="2017-04" db="EMBL/GenBank/DDBJ databases">
        <authorList>
            <person name="Varghese N."/>
            <person name="Submissions S."/>
        </authorList>
    </citation>
    <scope>NUCLEOTIDE SEQUENCE [LARGE SCALE GENOMIC DNA]</scope>
    <source>
        <strain evidence="2">RKEM611</strain>
    </source>
</reference>
<dbReference type="STRING" id="1513793.SAMN06296036_11520"/>